<comment type="cofactor">
    <cofactor evidence="1">
        <name>Mg(2+)</name>
        <dbReference type="ChEBI" id="CHEBI:18420"/>
    </cofactor>
</comment>
<evidence type="ECO:0000256" key="2">
    <source>
        <dbReference type="ARBA" id="ARBA00022723"/>
    </source>
</evidence>
<keyword evidence="2" id="KW-0479">Metal-binding</keyword>
<dbReference type="EMBL" id="BSRI01000001">
    <property type="protein sequence ID" value="GLV54059.1"/>
    <property type="molecule type" value="Genomic_DNA"/>
</dbReference>
<dbReference type="SUPFAM" id="SSF88713">
    <property type="entry name" value="Glycoside hydrolase/deacetylase"/>
    <property type="match status" value="1"/>
</dbReference>
<keyword evidence="3" id="KW-0378">Hydrolase</keyword>
<organism evidence="6 7">
    <name type="scientific">Dictyobacter halimunensis</name>
    <dbReference type="NCBI Taxonomy" id="3026934"/>
    <lineage>
        <taxon>Bacteria</taxon>
        <taxon>Bacillati</taxon>
        <taxon>Chloroflexota</taxon>
        <taxon>Ktedonobacteria</taxon>
        <taxon>Ktedonobacterales</taxon>
        <taxon>Dictyobacteraceae</taxon>
        <taxon>Dictyobacter</taxon>
    </lineage>
</organism>
<dbReference type="RefSeq" id="WP_338247774.1">
    <property type="nucleotide sequence ID" value="NZ_BSRI01000001.1"/>
</dbReference>
<dbReference type="Pfam" id="PF04794">
    <property type="entry name" value="YdjC"/>
    <property type="match status" value="1"/>
</dbReference>
<evidence type="ECO:0000256" key="5">
    <source>
        <dbReference type="ARBA" id="ARBA00023277"/>
    </source>
</evidence>
<protein>
    <recommendedName>
        <fullName evidence="8">ChbG/HpnK family deacetylase</fullName>
    </recommendedName>
</protein>
<dbReference type="InterPro" id="IPR006879">
    <property type="entry name" value="YdjC-like"/>
</dbReference>
<accession>A0ABQ6FIS9</accession>
<name>A0ABQ6FIS9_9CHLR</name>
<dbReference type="InterPro" id="IPR011330">
    <property type="entry name" value="Glyco_hydro/deAcase_b/a-brl"/>
</dbReference>
<dbReference type="PANTHER" id="PTHR31609:SF1">
    <property type="entry name" value="CARBOHYDRATE DEACETYLASE"/>
    <property type="match status" value="1"/>
</dbReference>
<dbReference type="PANTHER" id="PTHR31609">
    <property type="entry name" value="YDJC DEACETYLASE FAMILY MEMBER"/>
    <property type="match status" value="1"/>
</dbReference>
<reference evidence="6 7" key="1">
    <citation type="submission" date="2023-02" db="EMBL/GenBank/DDBJ databases">
        <title>Dictyobacter halimunensis sp. nov., a new member of the class Ktedonobacteria from forest soil in a geothermal area.</title>
        <authorList>
            <person name="Rachmania M.K."/>
            <person name="Ningsih F."/>
            <person name="Sakai Y."/>
            <person name="Yabe S."/>
            <person name="Yokota A."/>
            <person name="Sjamsuridzal W."/>
        </authorList>
    </citation>
    <scope>NUCLEOTIDE SEQUENCE [LARGE SCALE GENOMIC DNA]</scope>
    <source>
        <strain evidence="6 7">S3.2.2.5</strain>
    </source>
</reference>
<keyword evidence="5" id="KW-0119">Carbohydrate metabolism</keyword>
<gene>
    <name evidence="6" type="ORF">KDH_09080</name>
</gene>
<evidence type="ECO:0000256" key="3">
    <source>
        <dbReference type="ARBA" id="ARBA00022801"/>
    </source>
</evidence>
<keyword evidence="4" id="KW-0460">Magnesium</keyword>
<keyword evidence="7" id="KW-1185">Reference proteome</keyword>
<evidence type="ECO:0008006" key="8">
    <source>
        <dbReference type="Google" id="ProtNLM"/>
    </source>
</evidence>
<evidence type="ECO:0000313" key="7">
    <source>
        <dbReference type="Proteomes" id="UP001344906"/>
    </source>
</evidence>
<comment type="caution">
    <text evidence="6">The sequence shown here is derived from an EMBL/GenBank/DDBJ whole genome shotgun (WGS) entry which is preliminary data.</text>
</comment>
<evidence type="ECO:0000256" key="1">
    <source>
        <dbReference type="ARBA" id="ARBA00001946"/>
    </source>
</evidence>
<dbReference type="Gene3D" id="3.20.20.370">
    <property type="entry name" value="Glycoside hydrolase/deacetylase"/>
    <property type="match status" value="1"/>
</dbReference>
<proteinExistence type="predicted"/>
<sequence>MDSRPRIRLLTRGDDLGAFEAGNRAIIDAYQYGILRNASLIAPAPNIHHAAHLVKQFPRLCLGLHITLTSEWDAPRWGPVSPAETVPSLVNRDGCFFRTTMELFRQGINIDEAVREVKAQLQLVRSLGLDICYLDEHMVPGWIFHPADTLRTPLSSAFKAIAREEGLIWYGDITTQAEALPASRDLPETLRHIQPGTYLLVTHPAYDDAETRQVVGSGHTQPGNLARIRAQDAQLLRAPEVMRIIDERHIQLVRYDEVSLL</sequence>
<evidence type="ECO:0000256" key="4">
    <source>
        <dbReference type="ARBA" id="ARBA00022842"/>
    </source>
</evidence>
<dbReference type="Proteomes" id="UP001344906">
    <property type="component" value="Unassembled WGS sequence"/>
</dbReference>
<evidence type="ECO:0000313" key="6">
    <source>
        <dbReference type="EMBL" id="GLV54059.1"/>
    </source>
</evidence>